<name>A0A2G5BEH3_COERN</name>
<dbReference type="STRING" id="763665.A0A2G5BEH3"/>
<feature type="compositionally biased region" description="Basic and acidic residues" evidence="4">
    <location>
        <begin position="1"/>
        <end position="14"/>
    </location>
</feature>
<dbReference type="PANTHER" id="PTHR16088:SF3">
    <property type="entry name" value="GON-4-LIKE PROTEIN"/>
    <property type="match status" value="1"/>
</dbReference>
<dbReference type="GO" id="GO:0005634">
    <property type="term" value="C:nucleus"/>
    <property type="evidence" value="ECO:0007669"/>
    <property type="project" value="TreeGrafter"/>
</dbReference>
<keyword evidence="3" id="KW-0539">Nucleus</keyword>
<proteinExistence type="predicted"/>
<dbReference type="InterPro" id="IPR001005">
    <property type="entry name" value="SANT/Myb"/>
</dbReference>
<dbReference type="CDD" id="cd00167">
    <property type="entry name" value="SANT"/>
    <property type="match status" value="1"/>
</dbReference>
<evidence type="ECO:0000313" key="6">
    <source>
        <dbReference type="Proteomes" id="UP000242474"/>
    </source>
</evidence>
<evidence type="ECO:0000256" key="1">
    <source>
        <dbReference type="ARBA" id="ARBA00023015"/>
    </source>
</evidence>
<organism evidence="5 6">
    <name type="scientific">Coemansia reversa (strain ATCC 12441 / NRRL 1564)</name>
    <dbReference type="NCBI Taxonomy" id="763665"/>
    <lineage>
        <taxon>Eukaryota</taxon>
        <taxon>Fungi</taxon>
        <taxon>Fungi incertae sedis</taxon>
        <taxon>Zoopagomycota</taxon>
        <taxon>Kickxellomycotina</taxon>
        <taxon>Kickxellomycetes</taxon>
        <taxon>Kickxellales</taxon>
        <taxon>Kickxellaceae</taxon>
        <taxon>Coemansia</taxon>
    </lineage>
</organism>
<accession>A0A2G5BEH3</accession>
<evidence type="ECO:0000256" key="4">
    <source>
        <dbReference type="SAM" id="MobiDB-lite"/>
    </source>
</evidence>
<dbReference type="PANTHER" id="PTHR16088">
    <property type="entry name" value="YY1 ASSOCIATED PROTEIN-RELATED"/>
    <property type="match status" value="1"/>
</dbReference>
<keyword evidence="2" id="KW-0804">Transcription</keyword>
<protein>
    <submittedName>
        <fullName evidence="5">Uncharacterized protein</fullName>
    </submittedName>
</protein>
<dbReference type="GO" id="GO:0006355">
    <property type="term" value="P:regulation of DNA-templated transcription"/>
    <property type="evidence" value="ECO:0007669"/>
    <property type="project" value="TreeGrafter"/>
</dbReference>
<dbReference type="EMBL" id="KZ303494">
    <property type="protein sequence ID" value="PIA17418.1"/>
    <property type="molecule type" value="Genomic_DNA"/>
</dbReference>
<dbReference type="GO" id="GO:0003712">
    <property type="term" value="F:transcription coregulator activity"/>
    <property type="evidence" value="ECO:0007669"/>
    <property type="project" value="TreeGrafter"/>
</dbReference>
<reference evidence="5 6" key="1">
    <citation type="journal article" date="2015" name="Genome Biol. Evol.">
        <title>Phylogenomic analyses indicate that early fungi evolved digesting cell walls of algal ancestors of land plants.</title>
        <authorList>
            <person name="Chang Y."/>
            <person name="Wang S."/>
            <person name="Sekimoto S."/>
            <person name="Aerts A.L."/>
            <person name="Choi C."/>
            <person name="Clum A."/>
            <person name="LaButti K.M."/>
            <person name="Lindquist E.A."/>
            <person name="Yee Ngan C."/>
            <person name="Ohm R.A."/>
            <person name="Salamov A.A."/>
            <person name="Grigoriev I.V."/>
            <person name="Spatafora J.W."/>
            <person name="Berbee M.L."/>
        </authorList>
    </citation>
    <scope>NUCLEOTIDE SEQUENCE [LARGE SCALE GENOMIC DNA]</scope>
    <source>
        <strain evidence="5 6">NRRL 1564</strain>
    </source>
</reference>
<keyword evidence="6" id="KW-1185">Reference proteome</keyword>
<gene>
    <name evidence="5" type="ORF">COEREDRAFT_80433</name>
</gene>
<dbReference type="OrthoDB" id="2143914at2759"/>
<keyword evidence="1" id="KW-0805">Transcription regulation</keyword>
<sequence>MHLEMRNGKRKAADSDSPDNSKQQALLPRSEGAERELATLPGMKPLAPLVKPMPRNLCVGSGAGDIGVFRALRDGSGQTLFMPAATSEGTSPAYTQADMRVLVEEMKSQMRTFRREIHRVPRSRRRIFVQGEDGVPRLDWMKMKIDPLMLPPAMHFLIQPLLTYSGFRDTLLPRIIAVRKPKNRIHFLESEDTLLFRGLRLFGLEDVASMRVHMMPCKTASQLRNRINNLRARRAPQNPVKDYCLRTITPITLEEEEILRVGTEVFGDEFRQMNQNFLVNRPLLALTHWSPRSQNA</sequence>
<dbReference type="AlphaFoldDB" id="A0A2G5BEH3"/>
<dbReference type="Proteomes" id="UP000242474">
    <property type="component" value="Unassembled WGS sequence"/>
</dbReference>
<dbReference type="InterPro" id="IPR052435">
    <property type="entry name" value="YY1-Transcr_Regul"/>
</dbReference>
<evidence type="ECO:0000313" key="5">
    <source>
        <dbReference type="EMBL" id="PIA17418.1"/>
    </source>
</evidence>
<feature type="region of interest" description="Disordered" evidence="4">
    <location>
        <begin position="1"/>
        <end position="40"/>
    </location>
</feature>
<evidence type="ECO:0000256" key="2">
    <source>
        <dbReference type="ARBA" id="ARBA00023163"/>
    </source>
</evidence>
<evidence type="ECO:0000256" key="3">
    <source>
        <dbReference type="ARBA" id="ARBA00023242"/>
    </source>
</evidence>